<proteinExistence type="predicted"/>
<evidence type="ECO:0000313" key="3">
    <source>
        <dbReference type="EMBL" id="MDI1488575.1"/>
    </source>
</evidence>
<feature type="region of interest" description="Disordered" evidence="1">
    <location>
        <begin position="34"/>
        <end position="53"/>
    </location>
</feature>
<feature type="region of interest" description="Disordered" evidence="1">
    <location>
        <begin position="1"/>
        <end position="21"/>
    </location>
</feature>
<feature type="region of interest" description="Disordered" evidence="1">
    <location>
        <begin position="184"/>
        <end position="234"/>
    </location>
</feature>
<dbReference type="Proteomes" id="UP001161017">
    <property type="component" value="Unassembled WGS sequence"/>
</dbReference>
<feature type="compositionally biased region" description="Polar residues" evidence="1">
    <location>
        <begin position="1"/>
        <end position="11"/>
    </location>
</feature>
<reference evidence="3" key="1">
    <citation type="journal article" date="2023" name="Genome Biol. Evol.">
        <title>First Whole Genome Sequence and Flow Cytometry Genome Size Data for the Lichen-Forming Fungus Ramalina farinacea (Ascomycota).</title>
        <authorList>
            <person name="Llewellyn T."/>
            <person name="Mian S."/>
            <person name="Hill R."/>
            <person name="Leitch I.J."/>
            <person name="Gaya E."/>
        </authorList>
    </citation>
    <scope>NUCLEOTIDE SEQUENCE</scope>
    <source>
        <strain evidence="3">LIQ254RAFAR</strain>
    </source>
</reference>
<evidence type="ECO:0000256" key="1">
    <source>
        <dbReference type="SAM" id="MobiDB-lite"/>
    </source>
</evidence>
<accession>A0AA43QLA6</accession>
<name>A0AA43QLA6_9LECA</name>
<organism evidence="3 4">
    <name type="scientific">Ramalina farinacea</name>
    <dbReference type="NCBI Taxonomy" id="258253"/>
    <lineage>
        <taxon>Eukaryota</taxon>
        <taxon>Fungi</taxon>
        <taxon>Dikarya</taxon>
        <taxon>Ascomycota</taxon>
        <taxon>Pezizomycotina</taxon>
        <taxon>Lecanoromycetes</taxon>
        <taxon>OSLEUM clade</taxon>
        <taxon>Lecanoromycetidae</taxon>
        <taxon>Lecanorales</taxon>
        <taxon>Lecanorineae</taxon>
        <taxon>Ramalinaceae</taxon>
        <taxon>Ramalina</taxon>
    </lineage>
</organism>
<evidence type="ECO:0000313" key="4">
    <source>
        <dbReference type="Proteomes" id="UP001161017"/>
    </source>
</evidence>
<dbReference type="EMBL" id="JAPUFD010000007">
    <property type="protein sequence ID" value="MDI1488575.1"/>
    <property type="molecule type" value="Genomic_DNA"/>
</dbReference>
<sequence length="268" mass="30193">MQDYPSPQMSDVSGPMDPSYTAYQSRIMTSPSRTLIKSPSISGFSTETPSIDHEREPLRNAAGSYYCSHPACADKPPVFPRKCEWTLVFLYPTRSTSINTGSNSKHMDKHTRPYICDEPGCENIRGFTYSGGLHRHQKEVHRQHGGPRSACLCPYKDCKRSTGLGFSRKENLAEHVRRVHRDVGHTQAQPADAFPDAIDASAPPGNRKRKRRAAENEGDELNGSQDSQDAQGLKQEIKKLKKELLEKDDRLQRLEEQVQALLARNYQP</sequence>
<dbReference type="InterPro" id="IPR059095">
    <property type="entry name" value="Znf_C2H2_17_2nd"/>
</dbReference>
<keyword evidence="4" id="KW-1185">Reference proteome</keyword>
<feature type="domain" description="C2H2-type" evidence="2">
    <location>
        <begin position="151"/>
        <end position="180"/>
    </location>
</feature>
<dbReference type="Pfam" id="PF26176">
    <property type="entry name" value="zf_C2H2_17_2"/>
    <property type="match status" value="1"/>
</dbReference>
<dbReference type="Gene3D" id="3.30.160.60">
    <property type="entry name" value="Classic Zinc Finger"/>
    <property type="match status" value="2"/>
</dbReference>
<dbReference type="SMART" id="SM00355">
    <property type="entry name" value="ZnF_C2H2"/>
    <property type="match status" value="2"/>
</dbReference>
<evidence type="ECO:0000259" key="2">
    <source>
        <dbReference type="SMART" id="SM00355"/>
    </source>
</evidence>
<gene>
    <name evidence="3" type="ORF">OHK93_007850</name>
</gene>
<protein>
    <recommendedName>
        <fullName evidence="2">C2H2-type domain-containing protein</fullName>
    </recommendedName>
</protein>
<dbReference type="AlphaFoldDB" id="A0AA43QLA6"/>
<feature type="compositionally biased region" description="Polar residues" evidence="1">
    <location>
        <begin position="34"/>
        <end position="49"/>
    </location>
</feature>
<feature type="domain" description="C2H2-type" evidence="2">
    <location>
        <begin position="114"/>
        <end position="141"/>
    </location>
</feature>
<comment type="caution">
    <text evidence="3">The sequence shown here is derived from an EMBL/GenBank/DDBJ whole genome shotgun (WGS) entry which is preliminary data.</text>
</comment>
<dbReference type="InterPro" id="IPR013087">
    <property type="entry name" value="Znf_C2H2_type"/>
</dbReference>